<organism evidence="8 9">
    <name type="scientific">Perilla frutescens var. hirtella</name>
    <name type="common">Perilla citriodora</name>
    <name type="synonym">Perilla setoyensis</name>
    <dbReference type="NCBI Taxonomy" id="608512"/>
    <lineage>
        <taxon>Eukaryota</taxon>
        <taxon>Viridiplantae</taxon>
        <taxon>Streptophyta</taxon>
        <taxon>Embryophyta</taxon>
        <taxon>Tracheophyta</taxon>
        <taxon>Spermatophyta</taxon>
        <taxon>Magnoliopsida</taxon>
        <taxon>eudicotyledons</taxon>
        <taxon>Gunneridae</taxon>
        <taxon>Pentapetalae</taxon>
        <taxon>asterids</taxon>
        <taxon>lamiids</taxon>
        <taxon>Lamiales</taxon>
        <taxon>Lamiaceae</taxon>
        <taxon>Nepetoideae</taxon>
        <taxon>Elsholtzieae</taxon>
        <taxon>Perilla</taxon>
    </lineage>
</organism>
<keyword evidence="4" id="KW-0804">Transcription</keyword>
<evidence type="ECO:0000259" key="7">
    <source>
        <dbReference type="PROSITE" id="PS51369"/>
    </source>
</evidence>
<dbReference type="GO" id="GO:2000032">
    <property type="term" value="P:regulation of secondary shoot formation"/>
    <property type="evidence" value="ECO:0007669"/>
    <property type="project" value="TreeGrafter"/>
</dbReference>
<evidence type="ECO:0000256" key="4">
    <source>
        <dbReference type="ARBA" id="ARBA00023163"/>
    </source>
</evidence>
<dbReference type="EMBL" id="SDAM02000113">
    <property type="protein sequence ID" value="KAH6829136.1"/>
    <property type="molecule type" value="Genomic_DNA"/>
</dbReference>
<protein>
    <submittedName>
        <fullName evidence="8">TCP family transcription factor 4</fullName>
    </submittedName>
</protein>
<dbReference type="GO" id="GO:0005634">
    <property type="term" value="C:nucleus"/>
    <property type="evidence" value="ECO:0007669"/>
    <property type="project" value="UniProtKB-SubCell"/>
</dbReference>
<reference evidence="8 9" key="1">
    <citation type="journal article" date="2021" name="Nat. Commun.">
        <title>Incipient diploidization of the medicinal plant Perilla within 10,000 years.</title>
        <authorList>
            <person name="Zhang Y."/>
            <person name="Shen Q."/>
            <person name="Leng L."/>
            <person name="Zhang D."/>
            <person name="Chen S."/>
            <person name="Shi Y."/>
            <person name="Ning Z."/>
            <person name="Chen S."/>
        </authorList>
    </citation>
    <scope>NUCLEOTIDE SEQUENCE [LARGE SCALE GENOMIC DNA]</scope>
    <source>
        <strain evidence="9">cv. PC099</strain>
    </source>
</reference>
<keyword evidence="9" id="KW-1185">Reference proteome</keyword>
<evidence type="ECO:0000256" key="2">
    <source>
        <dbReference type="ARBA" id="ARBA00023015"/>
    </source>
</evidence>
<feature type="region of interest" description="Disordered" evidence="6">
    <location>
        <begin position="1"/>
        <end position="33"/>
    </location>
</feature>
<keyword evidence="3" id="KW-0238">DNA-binding</keyword>
<evidence type="ECO:0000256" key="6">
    <source>
        <dbReference type="SAM" id="MobiDB-lite"/>
    </source>
</evidence>
<dbReference type="InterPro" id="IPR005333">
    <property type="entry name" value="Transcription_factor_TCP"/>
</dbReference>
<sequence>MKAKTSMKREATDELNRGGKDRHSKVCTARGTRDRRVRLSPKTAILFYDVQDRLGYDRPSKAIDWLMKEAKSAIDALDDSPTAATFNNQQMLKFECDRHNSVAGDQVAAPPLSSSEFLTPLELFDANSEIVRLQRFFSEAEADYHILQSSYSPQFEGGFCYSEQERPN</sequence>
<feature type="compositionally biased region" description="Basic and acidic residues" evidence="6">
    <location>
        <begin position="7"/>
        <end position="21"/>
    </location>
</feature>
<dbReference type="PANTHER" id="PTHR31072:SF240">
    <property type="entry name" value="TRANSCRIPTION FACTOR TCP10"/>
    <property type="match status" value="1"/>
</dbReference>
<evidence type="ECO:0000313" key="9">
    <source>
        <dbReference type="Proteomes" id="UP001190926"/>
    </source>
</evidence>
<gene>
    <name evidence="8" type="ORF">C2S53_014830</name>
</gene>
<evidence type="ECO:0000256" key="5">
    <source>
        <dbReference type="ARBA" id="ARBA00023242"/>
    </source>
</evidence>
<dbReference type="Proteomes" id="UP001190926">
    <property type="component" value="Unassembled WGS sequence"/>
</dbReference>
<comment type="subcellular location">
    <subcellularLocation>
        <location evidence="1">Nucleus</location>
    </subcellularLocation>
</comment>
<dbReference type="PROSITE" id="PS51369">
    <property type="entry name" value="TCP"/>
    <property type="match status" value="1"/>
</dbReference>
<evidence type="ECO:0000313" key="8">
    <source>
        <dbReference type="EMBL" id="KAH6829136.1"/>
    </source>
</evidence>
<dbReference type="GO" id="GO:0003700">
    <property type="term" value="F:DNA-binding transcription factor activity"/>
    <property type="evidence" value="ECO:0007669"/>
    <property type="project" value="InterPro"/>
</dbReference>
<comment type="caution">
    <text evidence="8">The sequence shown here is derived from an EMBL/GenBank/DDBJ whole genome shotgun (WGS) entry which is preliminary data.</text>
</comment>
<dbReference type="InterPro" id="IPR017887">
    <property type="entry name" value="TF_TCP_subgr"/>
</dbReference>
<dbReference type="AlphaFoldDB" id="A0AAD4P7I7"/>
<name>A0AAD4P7I7_PERFH</name>
<proteinExistence type="predicted"/>
<keyword evidence="2" id="KW-0805">Transcription regulation</keyword>
<evidence type="ECO:0000256" key="1">
    <source>
        <dbReference type="ARBA" id="ARBA00004123"/>
    </source>
</evidence>
<accession>A0AAD4P7I7</accession>
<evidence type="ECO:0000256" key="3">
    <source>
        <dbReference type="ARBA" id="ARBA00023125"/>
    </source>
</evidence>
<dbReference type="Pfam" id="PF03634">
    <property type="entry name" value="TCP"/>
    <property type="match status" value="1"/>
</dbReference>
<feature type="domain" description="TCP" evidence="7">
    <location>
        <begin position="19"/>
        <end position="77"/>
    </location>
</feature>
<keyword evidence="5" id="KW-0539">Nucleus</keyword>
<dbReference type="PANTHER" id="PTHR31072">
    <property type="entry name" value="TRANSCRIPTION FACTOR TCP4-RELATED"/>
    <property type="match status" value="1"/>
</dbReference>
<dbReference type="GO" id="GO:0043565">
    <property type="term" value="F:sequence-specific DNA binding"/>
    <property type="evidence" value="ECO:0007669"/>
    <property type="project" value="TreeGrafter"/>
</dbReference>